<accession>A0ABS8P9U7</accession>
<keyword evidence="2 4" id="KW-0238">DNA-binding</keyword>
<comment type="caution">
    <text evidence="6">The sequence shown here is derived from an EMBL/GenBank/DDBJ whole genome shotgun (WGS) entry which is preliminary data.</text>
</comment>
<evidence type="ECO:0000256" key="4">
    <source>
        <dbReference type="PROSITE-ProRule" id="PRU00335"/>
    </source>
</evidence>
<protein>
    <submittedName>
        <fullName evidence="6">TetR family transcriptional regulator</fullName>
    </submittedName>
</protein>
<feature type="DNA-binding region" description="H-T-H motif" evidence="4">
    <location>
        <begin position="40"/>
        <end position="59"/>
    </location>
</feature>
<dbReference type="Proteomes" id="UP001199469">
    <property type="component" value="Unassembled WGS sequence"/>
</dbReference>
<keyword evidence="1" id="KW-0805">Transcription regulation</keyword>
<dbReference type="Pfam" id="PF00440">
    <property type="entry name" value="TetR_N"/>
    <property type="match status" value="1"/>
</dbReference>
<dbReference type="InterPro" id="IPR001647">
    <property type="entry name" value="HTH_TetR"/>
</dbReference>
<dbReference type="SUPFAM" id="SSF46689">
    <property type="entry name" value="Homeodomain-like"/>
    <property type="match status" value="1"/>
</dbReference>
<evidence type="ECO:0000313" key="6">
    <source>
        <dbReference type="EMBL" id="MCD2194884.1"/>
    </source>
</evidence>
<dbReference type="PANTHER" id="PTHR30055:SF234">
    <property type="entry name" value="HTH-TYPE TRANSCRIPTIONAL REGULATOR BETI"/>
    <property type="match status" value="1"/>
</dbReference>
<gene>
    <name evidence="6" type="ORF">LQ327_16045</name>
</gene>
<evidence type="ECO:0000256" key="1">
    <source>
        <dbReference type="ARBA" id="ARBA00023015"/>
    </source>
</evidence>
<dbReference type="PROSITE" id="PS50977">
    <property type="entry name" value="HTH_TETR_2"/>
    <property type="match status" value="1"/>
</dbReference>
<keyword evidence="7" id="KW-1185">Reference proteome</keyword>
<feature type="domain" description="HTH tetR-type" evidence="5">
    <location>
        <begin position="17"/>
        <end position="77"/>
    </location>
</feature>
<evidence type="ECO:0000256" key="2">
    <source>
        <dbReference type="ARBA" id="ARBA00023125"/>
    </source>
</evidence>
<dbReference type="PANTHER" id="PTHR30055">
    <property type="entry name" value="HTH-TYPE TRANSCRIPTIONAL REGULATOR RUTR"/>
    <property type="match status" value="1"/>
</dbReference>
<dbReference type="InterPro" id="IPR009057">
    <property type="entry name" value="Homeodomain-like_sf"/>
</dbReference>
<dbReference type="EMBL" id="JAJNDB010000003">
    <property type="protein sequence ID" value="MCD2194884.1"/>
    <property type="molecule type" value="Genomic_DNA"/>
</dbReference>
<name>A0ABS8P9U7_9PSEU</name>
<dbReference type="Gene3D" id="1.10.10.60">
    <property type="entry name" value="Homeodomain-like"/>
    <property type="match status" value="1"/>
</dbReference>
<dbReference type="InterPro" id="IPR050109">
    <property type="entry name" value="HTH-type_TetR-like_transc_reg"/>
</dbReference>
<proteinExistence type="predicted"/>
<reference evidence="6 7" key="1">
    <citation type="submission" date="2021-11" db="EMBL/GenBank/DDBJ databases">
        <title>Draft genome sequence of Actinomycetospora sp. SF1 isolated from the rhizosphere soil.</title>
        <authorList>
            <person name="Duangmal K."/>
            <person name="Chantavorakit T."/>
        </authorList>
    </citation>
    <scope>NUCLEOTIDE SEQUENCE [LARGE SCALE GENOMIC DNA]</scope>
    <source>
        <strain evidence="6 7">TBRC 5722</strain>
    </source>
</reference>
<evidence type="ECO:0000259" key="5">
    <source>
        <dbReference type="PROSITE" id="PS50977"/>
    </source>
</evidence>
<sequence>MPARTSETKDRRTFTETARREQIVRAAVDTLAELGYSDTSLGKIARTAGLSSVGMISYYFSGKSELMSEVVSTVLTAAGEIVAPRVAAQETAVGRFRTYIEASLEHLADRRAEAVALIEITLGARDRERSDELEAGATEVVTDLVARAQAELDAARESTGEPAREPLDPHVVAVAVRGAINSAVGRSFRRRPGSEADPELAAEGAPIAELFVRGL</sequence>
<evidence type="ECO:0000313" key="7">
    <source>
        <dbReference type="Proteomes" id="UP001199469"/>
    </source>
</evidence>
<dbReference type="RefSeq" id="WP_230735426.1">
    <property type="nucleotide sequence ID" value="NZ_JAJNDB010000003.1"/>
</dbReference>
<evidence type="ECO:0000256" key="3">
    <source>
        <dbReference type="ARBA" id="ARBA00023163"/>
    </source>
</evidence>
<organism evidence="6 7">
    <name type="scientific">Actinomycetospora endophytica</name>
    <dbReference type="NCBI Taxonomy" id="2291215"/>
    <lineage>
        <taxon>Bacteria</taxon>
        <taxon>Bacillati</taxon>
        <taxon>Actinomycetota</taxon>
        <taxon>Actinomycetes</taxon>
        <taxon>Pseudonocardiales</taxon>
        <taxon>Pseudonocardiaceae</taxon>
        <taxon>Actinomycetospora</taxon>
    </lineage>
</organism>
<keyword evidence="3" id="KW-0804">Transcription</keyword>
<dbReference type="Gene3D" id="1.10.357.10">
    <property type="entry name" value="Tetracycline Repressor, domain 2"/>
    <property type="match status" value="1"/>
</dbReference>